<evidence type="ECO:0000313" key="17">
    <source>
        <dbReference type="Proteomes" id="UP000018291"/>
    </source>
</evidence>
<dbReference type="Proteomes" id="UP000018291">
    <property type="component" value="Unassembled WGS sequence"/>
</dbReference>
<evidence type="ECO:0000256" key="7">
    <source>
        <dbReference type="ARBA" id="ARBA00022714"/>
    </source>
</evidence>
<keyword evidence="8 13" id="KW-0479">Metal-binding</keyword>
<gene>
    <name evidence="13 16" type="primary">bioB</name>
    <name evidence="16" type="ORF">BN381_100063</name>
</gene>
<dbReference type="GO" id="GO:0051537">
    <property type="term" value="F:2 iron, 2 sulfur cluster binding"/>
    <property type="evidence" value="ECO:0007669"/>
    <property type="project" value="UniProtKB-KW"/>
</dbReference>
<dbReference type="Gene3D" id="3.20.20.70">
    <property type="entry name" value="Aldolase class I"/>
    <property type="match status" value="1"/>
</dbReference>
<keyword evidence="17" id="KW-1185">Reference proteome</keyword>
<dbReference type="InterPro" id="IPR007197">
    <property type="entry name" value="rSAM"/>
</dbReference>
<protein>
    <recommendedName>
        <fullName evidence="3 13">Biotin synthase</fullName>
        <ecNumber evidence="3 13">2.8.1.6</ecNumber>
    </recommendedName>
</protein>
<feature type="binding site" evidence="13 14">
    <location>
        <position position="154"/>
    </location>
    <ligand>
        <name>[2Fe-2S] cluster</name>
        <dbReference type="ChEBI" id="CHEBI:190135"/>
    </ligand>
</feature>
<dbReference type="InterPro" id="IPR058240">
    <property type="entry name" value="rSAM_sf"/>
</dbReference>
<keyword evidence="6 13" id="KW-0949">S-adenosyl-L-methionine</keyword>
<dbReference type="GO" id="GO:0005506">
    <property type="term" value="F:iron ion binding"/>
    <property type="evidence" value="ECO:0007669"/>
    <property type="project" value="UniProtKB-UniRule"/>
</dbReference>
<evidence type="ECO:0000256" key="13">
    <source>
        <dbReference type="HAMAP-Rule" id="MF_01694"/>
    </source>
</evidence>
<dbReference type="SFLD" id="SFLDG01278">
    <property type="entry name" value="biotin_synthase_like"/>
    <property type="match status" value="1"/>
</dbReference>
<feature type="domain" description="Radical SAM core" evidence="15">
    <location>
        <begin position="64"/>
        <end position="282"/>
    </location>
</feature>
<name>R4YYW3_9ACTN</name>
<comment type="function">
    <text evidence="13">Catalyzes the conversion of dethiobiotin (DTB) to biotin by the insertion of a sulfur atom into dethiobiotin via a radical-based mechanism.</text>
</comment>
<dbReference type="STRING" id="1229780.BN381_100063"/>
<dbReference type="PIRSF" id="PIRSF001619">
    <property type="entry name" value="Biotin_synth"/>
    <property type="match status" value="1"/>
</dbReference>
<dbReference type="HAMAP" id="MF_01694">
    <property type="entry name" value="BioB"/>
    <property type="match status" value="1"/>
</dbReference>
<keyword evidence="4 13" id="KW-0004">4Fe-4S</keyword>
<dbReference type="FunFam" id="3.20.20.70:FF:000011">
    <property type="entry name" value="Biotin synthase"/>
    <property type="match status" value="1"/>
</dbReference>
<keyword evidence="10 13" id="KW-0408">Iron</keyword>
<evidence type="ECO:0000256" key="1">
    <source>
        <dbReference type="ARBA" id="ARBA00004942"/>
    </source>
</evidence>
<feature type="binding site" evidence="13 14">
    <location>
        <position position="79"/>
    </location>
    <ligand>
        <name>[4Fe-4S] cluster</name>
        <dbReference type="ChEBI" id="CHEBI:49883"/>
        <note>4Fe-4S-S-AdoMet</note>
    </ligand>
</feature>
<dbReference type="HOGENOM" id="CLU_033172_1_2_11"/>
<keyword evidence="11 13" id="KW-0411">Iron-sulfur</keyword>
<dbReference type="Pfam" id="PF04055">
    <property type="entry name" value="Radical_SAM"/>
    <property type="match status" value="1"/>
</dbReference>
<dbReference type="OrthoDB" id="9786826at2"/>
<comment type="subunit">
    <text evidence="13">Homodimer.</text>
</comment>
<dbReference type="GO" id="GO:0051539">
    <property type="term" value="F:4 iron, 4 sulfur cluster binding"/>
    <property type="evidence" value="ECO:0007669"/>
    <property type="project" value="UniProtKB-KW"/>
</dbReference>
<proteinExistence type="inferred from homology"/>
<evidence type="ECO:0000256" key="14">
    <source>
        <dbReference type="PIRSR" id="PIRSR001619-1"/>
    </source>
</evidence>
<comment type="caution">
    <text evidence="16">The sequence shown here is derived from an EMBL/GenBank/DDBJ whole genome shotgun (WGS) entry which is preliminary data.</text>
</comment>
<dbReference type="AlphaFoldDB" id="R4YYW3"/>
<dbReference type="PANTHER" id="PTHR22976:SF2">
    <property type="entry name" value="BIOTIN SYNTHASE, MITOCHONDRIAL"/>
    <property type="match status" value="1"/>
</dbReference>
<feature type="binding site" evidence="13 14">
    <location>
        <position position="286"/>
    </location>
    <ligand>
        <name>[2Fe-2S] cluster</name>
        <dbReference type="ChEBI" id="CHEBI:190135"/>
    </ligand>
</feature>
<comment type="similarity">
    <text evidence="2 13">Belongs to the radical SAM superfamily. Biotin synthase family.</text>
</comment>
<evidence type="ECO:0000256" key="3">
    <source>
        <dbReference type="ARBA" id="ARBA00012236"/>
    </source>
</evidence>
<evidence type="ECO:0000256" key="8">
    <source>
        <dbReference type="ARBA" id="ARBA00022723"/>
    </source>
</evidence>
<dbReference type="SFLD" id="SFLDF00272">
    <property type="entry name" value="biotin_synthase"/>
    <property type="match status" value="1"/>
</dbReference>
<keyword evidence="5 13" id="KW-0808">Transferase</keyword>
<dbReference type="UniPathway" id="UPA00078">
    <property type="reaction ID" value="UER00162"/>
</dbReference>
<evidence type="ECO:0000256" key="6">
    <source>
        <dbReference type="ARBA" id="ARBA00022691"/>
    </source>
</evidence>
<dbReference type="SUPFAM" id="SSF102114">
    <property type="entry name" value="Radical SAM enzymes"/>
    <property type="match status" value="1"/>
</dbReference>
<accession>R4YYW3</accession>
<dbReference type="SMART" id="SM00876">
    <property type="entry name" value="BATS"/>
    <property type="match status" value="1"/>
</dbReference>
<evidence type="ECO:0000256" key="10">
    <source>
        <dbReference type="ARBA" id="ARBA00023004"/>
    </source>
</evidence>
<dbReference type="InterPro" id="IPR013785">
    <property type="entry name" value="Aldolase_TIM"/>
</dbReference>
<dbReference type="NCBIfam" id="TIGR00433">
    <property type="entry name" value="bioB"/>
    <property type="match status" value="1"/>
</dbReference>
<dbReference type="GO" id="GO:0004076">
    <property type="term" value="F:biotin synthase activity"/>
    <property type="evidence" value="ECO:0007669"/>
    <property type="project" value="UniProtKB-UniRule"/>
</dbReference>
<dbReference type="GO" id="GO:0009102">
    <property type="term" value="P:biotin biosynthetic process"/>
    <property type="evidence" value="ECO:0007669"/>
    <property type="project" value="UniProtKB-UniRule"/>
</dbReference>
<feature type="binding site" evidence="13 14">
    <location>
        <position position="86"/>
    </location>
    <ligand>
        <name>[4Fe-4S] cluster</name>
        <dbReference type="ChEBI" id="CHEBI:49883"/>
        <note>4Fe-4S-S-AdoMet</note>
    </ligand>
</feature>
<dbReference type="PROSITE" id="PS51918">
    <property type="entry name" value="RADICAL_SAM"/>
    <property type="match status" value="1"/>
</dbReference>
<comment type="cofactor">
    <cofactor evidence="14">
        <name>[2Fe-2S] cluster</name>
        <dbReference type="ChEBI" id="CHEBI:190135"/>
    </cofactor>
    <text evidence="14">Binds 1 [2Fe-2S] cluster. The cluster is coordinated with 3 cysteines and 1 arginine.</text>
</comment>
<dbReference type="EC" id="2.8.1.6" evidence="3 13"/>
<reference evidence="16 17" key="1">
    <citation type="journal article" date="2013" name="ISME J.">
        <title>Metabolic model for the filamentous 'Candidatus Microthrix parvicella' based on genomic and metagenomic analyses.</title>
        <authorList>
            <person name="Jon McIlroy S."/>
            <person name="Kristiansen R."/>
            <person name="Albertsen M."/>
            <person name="Michael Karst S."/>
            <person name="Rossetti S."/>
            <person name="Lund Nielsen J."/>
            <person name="Tandoi V."/>
            <person name="James Seviour R."/>
            <person name="Nielsen P.H."/>
        </authorList>
    </citation>
    <scope>NUCLEOTIDE SEQUENCE [LARGE SCALE GENOMIC DNA]</scope>
    <source>
        <strain evidence="16 17">RN1</strain>
    </source>
</reference>
<dbReference type="RefSeq" id="WP_012223355.1">
    <property type="nucleotide sequence ID" value="NZ_HG422565.1"/>
</dbReference>
<evidence type="ECO:0000313" key="16">
    <source>
        <dbReference type="EMBL" id="CCM62176.1"/>
    </source>
</evidence>
<keyword evidence="9 13" id="KW-0093">Biotin biosynthesis</keyword>
<dbReference type="SFLD" id="SFLDG01060">
    <property type="entry name" value="BATS_domain_containing"/>
    <property type="match status" value="1"/>
</dbReference>
<dbReference type="InterPro" id="IPR002684">
    <property type="entry name" value="Biotin_synth/BioAB"/>
</dbReference>
<feature type="binding site" evidence="13 14">
    <location>
        <position position="123"/>
    </location>
    <ligand>
        <name>[2Fe-2S] cluster</name>
        <dbReference type="ChEBI" id="CHEBI:190135"/>
    </ligand>
</feature>
<evidence type="ECO:0000256" key="11">
    <source>
        <dbReference type="ARBA" id="ARBA00023014"/>
    </source>
</evidence>
<evidence type="ECO:0000256" key="2">
    <source>
        <dbReference type="ARBA" id="ARBA00010765"/>
    </source>
</evidence>
<organism evidence="16 17">
    <name type="scientific">Candidatus Neomicrothrix parvicella RN1</name>
    <dbReference type="NCBI Taxonomy" id="1229780"/>
    <lineage>
        <taxon>Bacteria</taxon>
        <taxon>Bacillati</taxon>
        <taxon>Actinomycetota</taxon>
        <taxon>Acidimicrobiia</taxon>
        <taxon>Acidimicrobiales</taxon>
        <taxon>Microthrixaceae</taxon>
        <taxon>Candidatus Neomicrothrix</taxon>
    </lineage>
</organism>
<feature type="binding site" evidence="13 14">
    <location>
        <position position="214"/>
    </location>
    <ligand>
        <name>[2Fe-2S] cluster</name>
        <dbReference type="ChEBI" id="CHEBI:190135"/>
    </ligand>
</feature>
<dbReference type="EMBL" id="CANL01000002">
    <property type="protein sequence ID" value="CCM62176.1"/>
    <property type="molecule type" value="Genomic_DNA"/>
</dbReference>
<comment type="cofactor">
    <cofactor evidence="13">
        <name>[2Fe-2S] cluster</name>
        <dbReference type="ChEBI" id="CHEBI:190135"/>
    </cofactor>
    <text evidence="13">Binds 1 [2Fe-2S] cluster. The cluster is coordinated with 3 cysteines and 1 arginine.</text>
</comment>
<evidence type="ECO:0000256" key="5">
    <source>
        <dbReference type="ARBA" id="ARBA00022679"/>
    </source>
</evidence>
<dbReference type="InterPro" id="IPR024177">
    <property type="entry name" value="Biotin_synthase"/>
</dbReference>
<evidence type="ECO:0000256" key="9">
    <source>
        <dbReference type="ARBA" id="ARBA00022756"/>
    </source>
</evidence>
<comment type="cofactor">
    <cofactor evidence="13 14">
        <name>[4Fe-4S] cluster</name>
        <dbReference type="ChEBI" id="CHEBI:49883"/>
    </cofactor>
    <text evidence="13 14">Binds 1 [4Fe-4S] cluster. The cluster is coordinated with 3 cysteines and an exchangeable S-adenosyl-L-methionine.</text>
</comment>
<dbReference type="SMART" id="SM00729">
    <property type="entry name" value="Elp3"/>
    <property type="match status" value="1"/>
</dbReference>
<sequence>MTDTLTPADVTPRTAAQPALRSAEALDEECHDWTLDEVTALFELPLTDLLWRAQSTHRRHREPDAVQLSTLLSIKTGACPEDCAYCPQAAQYNTGLTPEPLMDVERVVAAARTAKEAGAQRFCMGAAWRSPKDRDIARVGAMIEGVKALGLETCMTLGMLTDDHAEALAEAGLDYYNHNLDTSPEYYEEIITTRTYGDRLATLEAVRAAGMKVCCGGIVGMGETRADRVGLLVTLANLPHHPESVPINELVQVPGTPLATGETLDPFEFVRTVAVARLLMPNSAVRLSAGRTEMSDELQALCFSAGADSIFYGERLLTTENPEGNSDRDLLDRLGLRAGLSEA</sequence>
<dbReference type="SFLD" id="SFLDS00029">
    <property type="entry name" value="Radical_SAM"/>
    <property type="match status" value="1"/>
</dbReference>
<dbReference type="eggNOG" id="COG0502">
    <property type="taxonomic scope" value="Bacteria"/>
</dbReference>
<evidence type="ECO:0000256" key="12">
    <source>
        <dbReference type="ARBA" id="ARBA00051157"/>
    </source>
</evidence>
<evidence type="ECO:0000259" key="15">
    <source>
        <dbReference type="PROSITE" id="PS51918"/>
    </source>
</evidence>
<dbReference type="InterPro" id="IPR010722">
    <property type="entry name" value="BATS_dom"/>
</dbReference>
<evidence type="ECO:0000256" key="4">
    <source>
        <dbReference type="ARBA" id="ARBA00022485"/>
    </source>
</evidence>
<comment type="catalytic activity">
    <reaction evidence="12 13">
        <text>(4R,5S)-dethiobiotin + (sulfur carrier)-SH + 2 reduced [2Fe-2S]-[ferredoxin] + 2 S-adenosyl-L-methionine = (sulfur carrier)-H + biotin + 2 5'-deoxyadenosine + 2 L-methionine + 2 oxidized [2Fe-2S]-[ferredoxin]</text>
        <dbReference type="Rhea" id="RHEA:22060"/>
        <dbReference type="Rhea" id="RHEA-COMP:10000"/>
        <dbReference type="Rhea" id="RHEA-COMP:10001"/>
        <dbReference type="Rhea" id="RHEA-COMP:14737"/>
        <dbReference type="Rhea" id="RHEA-COMP:14739"/>
        <dbReference type="ChEBI" id="CHEBI:17319"/>
        <dbReference type="ChEBI" id="CHEBI:29917"/>
        <dbReference type="ChEBI" id="CHEBI:33737"/>
        <dbReference type="ChEBI" id="CHEBI:33738"/>
        <dbReference type="ChEBI" id="CHEBI:57586"/>
        <dbReference type="ChEBI" id="CHEBI:57844"/>
        <dbReference type="ChEBI" id="CHEBI:59789"/>
        <dbReference type="ChEBI" id="CHEBI:64428"/>
        <dbReference type="ChEBI" id="CHEBI:149473"/>
        <dbReference type="EC" id="2.8.1.6"/>
    </reaction>
</comment>
<comment type="pathway">
    <text evidence="1 13">Cofactor biosynthesis; biotin biosynthesis; biotin from 7,8-diaminononanoate: step 2/2.</text>
</comment>
<dbReference type="PANTHER" id="PTHR22976">
    <property type="entry name" value="BIOTIN SYNTHASE"/>
    <property type="match status" value="1"/>
</dbReference>
<dbReference type="CDD" id="cd01335">
    <property type="entry name" value="Radical_SAM"/>
    <property type="match status" value="1"/>
</dbReference>
<feature type="binding site" evidence="13 14">
    <location>
        <position position="83"/>
    </location>
    <ligand>
        <name>[4Fe-4S] cluster</name>
        <dbReference type="ChEBI" id="CHEBI:49883"/>
        <note>4Fe-4S-S-AdoMet</note>
    </ligand>
</feature>
<dbReference type="InterPro" id="IPR006638">
    <property type="entry name" value="Elp3/MiaA/NifB-like_rSAM"/>
</dbReference>
<keyword evidence="7 13" id="KW-0001">2Fe-2S</keyword>
<dbReference type="Pfam" id="PF06968">
    <property type="entry name" value="BATS"/>
    <property type="match status" value="1"/>
</dbReference>